<keyword evidence="2" id="KW-1185">Reference proteome</keyword>
<sequence>MNFAGMLVKSAGYLVQELLWTFIKPQVSVEVPAGSGPDGLSPSPMPIIETYRHHSPKIPTWSWASMVLRHYETMCRPEEMYFPYRQVMGTWSKDESFRLERSKCAPRVGGRGDSFLAANWVLQVAGKMITAEFTGWQVMSAVDPAVGHPYLFKMLMSIHPVPALKPTYDGSFFQPDCSQWPKSLDAEDPLSKRVELLLLGRVQVAGTSAPPGCESESKYIDVGLVLRKSSRNYATNAYERLGTFVALAEHEMFEGCSVQDIALV</sequence>
<reference evidence="1" key="2">
    <citation type="submission" date="2020-11" db="EMBL/GenBank/DDBJ databases">
        <title>Whole genome sequencing of Colletotrichum sp.</title>
        <authorList>
            <person name="Li H."/>
        </authorList>
    </citation>
    <scope>NUCLEOTIDE SEQUENCE</scope>
    <source>
        <strain evidence="1">CkLH20</strain>
    </source>
</reference>
<dbReference type="Proteomes" id="UP000781932">
    <property type="component" value="Unassembled WGS sequence"/>
</dbReference>
<name>A0A9P6LPZ4_9PEZI</name>
<proteinExistence type="predicted"/>
<dbReference type="OrthoDB" id="2126698at2759"/>
<organism evidence="1 2">
    <name type="scientific">Colletotrichum karsti</name>
    <dbReference type="NCBI Taxonomy" id="1095194"/>
    <lineage>
        <taxon>Eukaryota</taxon>
        <taxon>Fungi</taxon>
        <taxon>Dikarya</taxon>
        <taxon>Ascomycota</taxon>
        <taxon>Pezizomycotina</taxon>
        <taxon>Sordariomycetes</taxon>
        <taxon>Hypocreomycetidae</taxon>
        <taxon>Glomerellales</taxon>
        <taxon>Glomerellaceae</taxon>
        <taxon>Colletotrichum</taxon>
        <taxon>Colletotrichum boninense species complex</taxon>
    </lineage>
</organism>
<protein>
    <submittedName>
        <fullName evidence="1">Uncharacterized protein</fullName>
    </submittedName>
</protein>
<comment type="caution">
    <text evidence="1">The sequence shown here is derived from an EMBL/GenBank/DDBJ whole genome shotgun (WGS) entry which is preliminary data.</text>
</comment>
<evidence type="ECO:0000313" key="2">
    <source>
        <dbReference type="Proteomes" id="UP000781932"/>
    </source>
</evidence>
<evidence type="ECO:0000313" key="1">
    <source>
        <dbReference type="EMBL" id="KAF9881550.1"/>
    </source>
</evidence>
<dbReference type="EMBL" id="JAATWM020000002">
    <property type="protein sequence ID" value="KAF9881550.1"/>
    <property type="molecule type" value="Genomic_DNA"/>
</dbReference>
<reference evidence="1" key="1">
    <citation type="submission" date="2020-03" db="EMBL/GenBank/DDBJ databases">
        <authorList>
            <person name="He L."/>
        </authorList>
    </citation>
    <scope>NUCLEOTIDE SEQUENCE</scope>
    <source>
        <strain evidence="1">CkLH20</strain>
    </source>
</reference>
<dbReference type="AlphaFoldDB" id="A0A9P6LPZ4"/>
<accession>A0A9P6LPZ4</accession>
<dbReference type="RefSeq" id="XP_038751011.1">
    <property type="nucleotide sequence ID" value="XM_038883416.1"/>
</dbReference>
<dbReference type="GeneID" id="62156490"/>
<gene>
    <name evidence="1" type="ORF">CkaCkLH20_00696</name>
</gene>